<protein>
    <submittedName>
        <fullName evidence="3">Phage terminase</fullName>
    </submittedName>
</protein>
<dbReference type="InterPro" id="IPR046462">
    <property type="entry name" value="TerL_nuclease"/>
</dbReference>
<dbReference type="PATRIC" id="fig|1423807.3.peg.1871"/>
<dbReference type="GO" id="GO:0004519">
    <property type="term" value="F:endonuclease activity"/>
    <property type="evidence" value="ECO:0007669"/>
    <property type="project" value="InterPro"/>
</dbReference>
<dbReference type="AlphaFoldDB" id="A0A0R1W296"/>
<dbReference type="PANTHER" id="PTHR41287:SF1">
    <property type="entry name" value="PROTEIN YMFN"/>
    <property type="match status" value="1"/>
</dbReference>
<dbReference type="eggNOG" id="COG4626">
    <property type="taxonomic scope" value="Bacteria"/>
</dbReference>
<evidence type="ECO:0000313" key="4">
    <source>
        <dbReference type="Proteomes" id="UP000051820"/>
    </source>
</evidence>
<dbReference type="Proteomes" id="UP000051820">
    <property type="component" value="Unassembled WGS sequence"/>
</dbReference>
<dbReference type="Pfam" id="PF03354">
    <property type="entry name" value="TerL_ATPase"/>
    <property type="match status" value="1"/>
</dbReference>
<sequence length="631" mass="72601">MMKIDLTQTHDVIGAYRSIDYDNVRSQYTDAGTVYCFDVLDGKVMAGYDIKLACFRHLQDLSRQNTSEFPYHYSSTEVTKILRFASICPEIKTKRPVKLMGWQKFVLAMLVGWRNENDDKRFTRAIISVARHNGKTYLMSIITLYSYLIESLGESSQQFLVSSINFKQTSQLMSYVKQMLIDLAQKEPFKDLIDDLDINQKSLASQSDIIVSPKTFSKILAVTYESGQYDSFHFKTAIGDEFADPKVADNQKTSKITSGQVDVTNKQFIQIATAYPDATVPFRQDEQRIVAKMEADYKREGENYLVLNWSQDSEDEIYKPATWEKSNPLLGMAEKHDKLILDIKNERDNDLLAGNVIDFQNKSMNVWTQQSVDSFLTLDDIERAVISDFDRDNRQVYIGFDYSMFSDNTALAFIYPYIENGKKKWHVEQHSFIPWQKAGSIDIKEKQDGINYRELAKQGYCTITSHPQGLINNEQVYTWMLEYIERHHLEVIFFGYDAWGATPAIKQMEINTSYPLEAIRQRTSELKDPTKFLQKIFVESSVTRLDDKIMAKALLNARIVEDKIGIQVDKAQATMKIDVVDAIIDALYQGMYHFEDYGIVNDKSQEVSRMTTEQIEAWLTSSESGMTDGDV</sequence>
<dbReference type="InterPro" id="IPR027417">
    <property type="entry name" value="P-loop_NTPase"/>
</dbReference>
<comment type="caution">
    <text evidence="3">The sequence shown here is derived from an EMBL/GenBank/DDBJ whole genome shotgun (WGS) entry which is preliminary data.</text>
</comment>
<evidence type="ECO:0000313" key="3">
    <source>
        <dbReference type="EMBL" id="KRM09366.1"/>
    </source>
</evidence>
<organism evidence="3 4">
    <name type="scientific">Paucilactobacillus suebicus DSM 5007 = KCTC 3549</name>
    <dbReference type="NCBI Taxonomy" id="1423807"/>
    <lineage>
        <taxon>Bacteria</taxon>
        <taxon>Bacillati</taxon>
        <taxon>Bacillota</taxon>
        <taxon>Bacilli</taxon>
        <taxon>Lactobacillales</taxon>
        <taxon>Lactobacillaceae</taxon>
        <taxon>Paucilactobacillus</taxon>
    </lineage>
</organism>
<dbReference type="InterPro" id="IPR046461">
    <property type="entry name" value="TerL_ATPase"/>
</dbReference>
<dbReference type="PANTHER" id="PTHR41287">
    <property type="match status" value="1"/>
</dbReference>
<feature type="domain" description="Terminase large subunit-like endonuclease" evidence="2">
    <location>
        <begin position="302"/>
        <end position="589"/>
    </location>
</feature>
<dbReference type="EMBL" id="AZGF01000043">
    <property type="protein sequence ID" value="KRM09366.1"/>
    <property type="molecule type" value="Genomic_DNA"/>
</dbReference>
<gene>
    <name evidence="3" type="ORF">FD16_GL001826</name>
</gene>
<keyword evidence="4" id="KW-1185">Reference proteome</keyword>
<evidence type="ECO:0000259" key="2">
    <source>
        <dbReference type="Pfam" id="PF20441"/>
    </source>
</evidence>
<reference evidence="3 4" key="1">
    <citation type="journal article" date="2015" name="Genome Announc.">
        <title>Expanding the biotechnology potential of lactobacilli through comparative genomics of 213 strains and associated genera.</title>
        <authorList>
            <person name="Sun Z."/>
            <person name="Harris H.M."/>
            <person name="McCann A."/>
            <person name="Guo C."/>
            <person name="Argimon S."/>
            <person name="Zhang W."/>
            <person name="Yang X."/>
            <person name="Jeffery I.B."/>
            <person name="Cooney J.C."/>
            <person name="Kagawa T.F."/>
            <person name="Liu W."/>
            <person name="Song Y."/>
            <person name="Salvetti E."/>
            <person name="Wrobel A."/>
            <person name="Rasinkangas P."/>
            <person name="Parkhill J."/>
            <person name="Rea M.C."/>
            <person name="O'Sullivan O."/>
            <person name="Ritari J."/>
            <person name="Douillard F.P."/>
            <person name="Paul Ross R."/>
            <person name="Yang R."/>
            <person name="Briner A.E."/>
            <person name="Felis G.E."/>
            <person name="de Vos W.M."/>
            <person name="Barrangou R."/>
            <person name="Klaenhammer T.R."/>
            <person name="Caufield P.W."/>
            <person name="Cui Y."/>
            <person name="Zhang H."/>
            <person name="O'Toole P.W."/>
        </authorList>
    </citation>
    <scope>NUCLEOTIDE SEQUENCE [LARGE SCALE GENOMIC DNA]</scope>
    <source>
        <strain evidence="3 4">DSM 5007</strain>
    </source>
</reference>
<evidence type="ECO:0000259" key="1">
    <source>
        <dbReference type="Pfam" id="PF03354"/>
    </source>
</evidence>
<dbReference type="Pfam" id="PF20441">
    <property type="entry name" value="TerL_nuclease"/>
    <property type="match status" value="1"/>
</dbReference>
<feature type="domain" description="Terminase large subunit-like ATPase" evidence="1">
    <location>
        <begin position="102"/>
        <end position="274"/>
    </location>
</feature>
<accession>A0A0R1W296</accession>
<dbReference type="InterPro" id="IPR005021">
    <property type="entry name" value="Terminase_largesu-like"/>
</dbReference>
<dbReference type="Gene3D" id="3.40.50.300">
    <property type="entry name" value="P-loop containing nucleotide triphosphate hydrolases"/>
    <property type="match status" value="1"/>
</dbReference>
<proteinExistence type="predicted"/>
<name>A0A0R1W296_9LACO</name>
<dbReference type="STRING" id="1423807.FD16_GL001826"/>